<evidence type="ECO:0000259" key="8">
    <source>
        <dbReference type="Pfam" id="PF20684"/>
    </source>
</evidence>
<dbReference type="InterPro" id="IPR049326">
    <property type="entry name" value="Rhodopsin_dom_fungi"/>
</dbReference>
<feature type="transmembrane region" description="Helical" evidence="7">
    <location>
        <begin position="133"/>
        <end position="155"/>
    </location>
</feature>
<feature type="transmembrane region" description="Helical" evidence="7">
    <location>
        <begin position="263"/>
        <end position="283"/>
    </location>
</feature>
<comment type="caution">
    <text evidence="9">The sequence shown here is derived from an EMBL/GenBank/DDBJ whole genome shotgun (WGS) entry which is preliminary data.</text>
</comment>
<feature type="transmembrane region" description="Helical" evidence="7">
    <location>
        <begin position="175"/>
        <end position="203"/>
    </location>
</feature>
<evidence type="ECO:0000256" key="2">
    <source>
        <dbReference type="ARBA" id="ARBA00022692"/>
    </source>
</evidence>
<feature type="transmembrane region" description="Helical" evidence="7">
    <location>
        <begin position="25"/>
        <end position="43"/>
    </location>
</feature>
<dbReference type="InterPro" id="IPR052337">
    <property type="entry name" value="SAT4-like"/>
</dbReference>
<organism evidence="9 10">
    <name type="scientific">Madurella fahalii</name>
    <dbReference type="NCBI Taxonomy" id="1157608"/>
    <lineage>
        <taxon>Eukaryota</taxon>
        <taxon>Fungi</taxon>
        <taxon>Dikarya</taxon>
        <taxon>Ascomycota</taxon>
        <taxon>Pezizomycotina</taxon>
        <taxon>Sordariomycetes</taxon>
        <taxon>Sordariomycetidae</taxon>
        <taxon>Sordariales</taxon>
        <taxon>Sordariales incertae sedis</taxon>
        <taxon>Madurella</taxon>
    </lineage>
</organism>
<feature type="region of interest" description="Disordered" evidence="6">
    <location>
        <begin position="331"/>
        <end position="352"/>
    </location>
</feature>
<feature type="transmembrane region" description="Helical" evidence="7">
    <location>
        <begin position="55"/>
        <end position="76"/>
    </location>
</feature>
<evidence type="ECO:0000256" key="1">
    <source>
        <dbReference type="ARBA" id="ARBA00004141"/>
    </source>
</evidence>
<accession>A0ABQ0G6Q5</accession>
<evidence type="ECO:0000256" key="6">
    <source>
        <dbReference type="SAM" id="MobiDB-lite"/>
    </source>
</evidence>
<keyword evidence="3 7" id="KW-1133">Transmembrane helix</keyword>
<feature type="compositionally biased region" description="Polar residues" evidence="6">
    <location>
        <begin position="343"/>
        <end position="352"/>
    </location>
</feature>
<gene>
    <name evidence="9" type="ORF">MFIFM68171_03642</name>
</gene>
<evidence type="ECO:0000256" key="4">
    <source>
        <dbReference type="ARBA" id="ARBA00023136"/>
    </source>
</evidence>
<feature type="transmembrane region" description="Helical" evidence="7">
    <location>
        <begin position="96"/>
        <end position="121"/>
    </location>
</feature>
<dbReference type="EMBL" id="BAAFSV010000002">
    <property type="protein sequence ID" value="GAB1313432.1"/>
    <property type="molecule type" value="Genomic_DNA"/>
</dbReference>
<comment type="similarity">
    <text evidence="5">Belongs to the SAT4 family.</text>
</comment>
<sequence length="352" mass="37949">MSGPAWPAIPPKIAAENNGPRMLTIGWTFTATATLFVAGRIFSRFKKLGKIDKGDYLVLTSLALGYIYMIIITVAVHAGSGRHVAVLTIPQAERALLFTTIGFIPGILSYTIPKFAVVILIKDLLSPSRRHVTAIWALAGVNAVLIVLCITFVYVQCDPPRALWTVGIKARCWDPVALIATSIAGGASSALFDFWLALYPAAVLWGMQINLRKKVALSTALGFGICAGSVAVYKCTTFKEAGEDFGDFTYTAVDLVIWTSIEANSVIISACIPMLMPLVELIFGENFLSGDRKPQLRTIQTYPQVENTPGDDGMGIKAGAKDMEDWKKQFQGVSTFPEESADGSKSGSESNA</sequence>
<dbReference type="Pfam" id="PF20684">
    <property type="entry name" value="Fung_rhodopsin"/>
    <property type="match status" value="1"/>
</dbReference>
<proteinExistence type="inferred from homology"/>
<comment type="subcellular location">
    <subcellularLocation>
        <location evidence="1">Membrane</location>
        <topology evidence="1">Multi-pass membrane protein</topology>
    </subcellularLocation>
</comment>
<dbReference type="PANTHER" id="PTHR33048">
    <property type="entry name" value="PTH11-LIKE INTEGRAL MEMBRANE PROTEIN (AFU_ORTHOLOGUE AFUA_5G11245)"/>
    <property type="match status" value="1"/>
</dbReference>
<dbReference type="Proteomes" id="UP001628179">
    <property type="component" value="Unassembled WGS sequence"/>
</dbReference>
<name>A0ABQ0G6Q5_9PEZI</name>
<reference evidence="9 10" key="1">
    <citation type="submission" date="2024-09" db="EMBL/GenBank/DDBJ databases">
        <title>Itraconazole resistance in Madurella fahalii resulting from another homologue of gene encoding cytochrome P450 14-alpha sterol demethylase (CYP51).</title>
        <authorList>
            <person name="Yoshioka I."/>
            <person name="Fahal A.H."/>
            <person name="Kaneko S."/>
            <person name="Yaguchi T."/>
        </authorList>
    </citation>
    <scope>NUCLEOTIDE SEQUENCE [LARGE SCALE GENOMIC DNA]</scope>
    <source>
        <strain evidence="9 10">IFM 68171</strain>
    </source>
</reference>
<dbReference type="RefSeq" id="XP_070915164.1">
    <property type="nucleotide sequence ID" value="XM_071059063.1"/>
</dbReference>
<evidence type="ECO:0000256" key="7">
    <source>
        <dbReference type="SAM" id="Phobius"/>
    </source>
</evidence>
<evidence type="ECO:0000256" key="5">
    <source>
        <dbReference type="ARBA" id="ARBA00038359"/>
    </source>
</evidence>
<keyword evidence="2 7" id="KW-0812">Transmembrane</keyword>
<keyword evidence="10" id="KW-1185">Reference proteome</keyword>
<keyword evidence="4 7" id="KW-0472">Membrane</keyword>
<feature type="transmembrane region" description="Helical" evidence="7">
    <location>
        <begin position="215"/>
        <end position="233"/>
    </location>
</feature>
<evidence type="ECO:0000313" key="9">
    <source>
        <dbReference type="EMBL" id="GAB1313432.1"/>
    </source>
</evidence>
<evidence type="ECO:0000256" key="3">
    <source>
        <dbReference type="ARBA" id="ARBA00022989"/>
    </source>
</evidence>
<protein>
    <recommendedName>
        <fullName evidence="8">Rhodopsin domain-containing protein</fullName>
    </recommendedName>
</protein>
<dbReference type="GeneID" id="98174386"/>
<evidence type="ECO:0000313" key="10">
    <source>
        <dbReference type="Proteomes" id="UP001628179"/>
    </source>
</evidence>
<dbReference type="PANTHER" id="PTHR33048:SF155">
    <property type="entry name" value="INTEGRAL MEMBRANE PROTEIN"/>
    <property type="match status" value="1"/>
</dbReference>
<feature type="domain" description="Rhodopsin" evidence="8">
    <location>
        <begin position="40"/>
        <end position="280"/>
    </location>
</feature>